<feature type="compositionally biased region" description="Polar residues" evidence="1">
    <location>
        <begin position="248"/>
        <end position="261"/>
    </location>
</feature>
<accession>A0A3G4ZPR4</accession>
<keyword evidence="2" id="KW-1133">Transmembrane helix</keyword>
<organism evidence="3">
    <name type="scientific">Barrevirus sp</name>
    <dbReference type="NCBI Taxonomy" id="2487763"/>
    <lineage>
        <taxon>Viruses</taxon>
        <taxon>Varidnaviria</taxon>
        <taxon>Bamfordvirae</taxon>
        <taxon>Nucleocytoviricota</taxon>
        <taxon>Megaviricetes</taxon>
        <taxon>Imitervirales</taxon>
        <taxon>Mimiviridae</taxon>
        <taxon>Klosneuvirinae</taxon>
    </lineage>
</organism>
<gene>
    <name evidence="3" type="ORF">Barrevirus3_10</name>
</gene>
<proteinExistence type="predicted"/>
<evidence type="ECO:0000256" key="2">
    <source>
        <dbReference type="SAM" id="Phobius"/>
    </source>
</evidence>
<evidence type="ECO:0000256" key="1">
    <source>
        <dbReference type="SAM" id="MobiDB-lite"/>
    </source>
</evidence>
<feature type="transmembrane region" description="Helical" evidence="2">
    <location>
        <begin position="309"/>
        <end position="334"/>
    </location>
</feature>
<protein>
    <submittedName>
        <fullName evidence="3">Uncharacterized protein</fullName>
    </submittedName>
</protein>
<feature type="region of interest" description="Disordered" evidence="1">
    <location>
        <begin position="248"/>
        <end position="267"/>
    </location>
</feature>
<dbReference type="EMBL" id="MK072000">
    <property type="protein sequence ID" value="AYV76890.1"/>
    <property type="molecule type" value="Genomic_DNA"/>
</dbReference>
<sequence>MSLLNASMKNGLTDPNDMLAIKNVLQGDYKLNIGTTQLNDEAKITLNKLLSETEKKRACCMGQKSIDVRIPLPNGIISDNSDTGLLMAKYGYYDQRVDNIPIDQPGFCTFDNKDFTKNSANCDDFYNLYCKNIVNEFTKANNGKFDPAIFSTSYKSECSCFMPIPKWVTEAYQGEPMGQCVLPNCGPNKAVYLDRASRTGPCNNTICYQNVKIDSATLAENASIATTLQNNCIEKTGVSPITVTKQPVEPTITNQPSGQMNSTGGPMSSTGGPVNNLNNVPGSVSPNIPISAEIPKAENVQISSQTSSIITGFSSLVILFCFILFIVLIWFFFFKK</sequence>
<keyword evidence="2" id="KW-0472">Membrane</keyword>
<evidence type="ECO:0000313" key="3">
    <source>
        <dbReference type="EMBL" id="AYV76890.1"/>
    </source>
</evidence>
<reference evidence="3" key="1">
    <citation type="submission" date="2018-10" db="EMBL/GenBank/DDBJ databases">
        <title>Hidden diversity of soil giant viruses.</title>
        <authorList>
            <person name="Schulz F."/>
            <person name="Alteio L."/>
            <person name="Goudeau D."/>
            <person name="Ryan E.M."/>
            <person name="Malmstrom R.R."/>
            <person name="Blanchard J."/>
            <person name="Woyke T."/>
        </authorList>
    </citation>
    <scope>NUCLEOTIDE SEQUENCE</scope>
    <source>
        <strain evidence="3">BAV1</strain>
    </source>
</reference>
<keyword evidence="2" id="KW-0812">Transmembrane</keyword>
<name>A0A3G4ZPR4_9VIRU</name>